<protein>
    <submittedName>
        <fullName evidence="2">Uncharacterized protein</fullName>
    </submittedName>
</protein>
<feature type="signal peptide" evidence="1">
    <location>
        <begin position="1"/>
        <end position="18"/>
    </location>
</feature>
<feature type="chain" id="PRO_5025469676" evidence="1">
    <location>
        <begin position="19"/>
        <end position="71"/>
    </location>
</feature>
<evidence type="ECO:0000313" key="3">
    <source>
        <dbReference type="Proteomes" id="UP000799324"/>
    </source>
</evidence>
<gene>
    <name evidence="2" type="ORF">K491DRAFT_697596</name>
</gene>
<dbReference type="AlphaFoldDB" id="A0A6A6SQZ8"/>
<organism evidence="2 3">
    <name type="scientific">Lophiostoma macrostomum CBS 122681</name>
    <dbReference type="NCBI Taxonomy" id="1314788"/>
    <lineage>
        <taxon>Eukaryota</taxon>
        <taxon>Fungi</taxon>
        <taxon>Dikarya</taxon>
        <taxon>Ascomycota</taxon>
        <taxon>Pezizomycotina</taxon>
        <taxon>Dothideomycetes</taxon>
        <taxon>Pleosporomycetidae</taxon>
        <taxon>Pleosporales</taxon>
        <taxon>Lophiostomataceae</taxon>
        <taxon>Lophiostoma</taxon>
    </lineage>
</organism>
<name>A0A6A6SQZ8_9PLEO</name>
<proteinExistence type="predicted"/>
<reference evidence="2" key="1">
    <citation type="journal article" date="2020" name="Stud. Mycol.">
        <title>101 Dothideomycetes genomes: a test case for predicting lifestyles and emergence of pathogens.</title>
        <authorList>
            <person name="Haridas S."/>
            <person name="Albert R."/>
            <person name="Binder M."/>
            <person name="Bloem J."/>
            <person name="Labutti K."/>
            <person name="Salamov A."/>
            <person name="Andreopoulos B."/>
            <person name="Baker S."/>
            <person name="Barry K."/>
            <person name="Bills G."/>
            <person name="Bluhm B."/>
            <person name="Cannon C."/>
            <person name="Castanera R."/>
            <person name="Culley D."/>
            <person name="Daum C."/>
            <person name="Ezra D."/>
            <person name="Gonzalez J."/>
            <person name="Henrissat B."/>
            <person name="Kuo A."/>
            <person name="Liang C."/>
            <person name="Lipzen A."/>
            <person name="Lutzoni F."/>
            <person name="Magnuson J."/>
            <person name="Mondo S."/>
            <person name="Nolan M."/>
            <person name="Ohm R."/>
            <person name="Pangilinan J."/>
            <person name="Park H.-J."/>
            <person name="Ramirez L."/>
            <person name="Alfaro M."/>
            <person name="Sun H."/>
            <person name="Tritt A."/>
            <person name="Yoshinaga Y."/>
            <person name="Zwiers L.-H."/>
            <person name="Turgeon B."/>
            <person name="Goodwin S."/>
            <person name="Spatafora J."/>
            <person name="Crous P."/>
            <person name="Grigoriev I."/>
        </authorList>
    </citation>
    <scope>NUCLEOTIDE SEQUENCE</scope>
    <source>
        <strain evidence="2">CBS 122681</strain>
    </source>
</reference>
<evidence type="ECO:0000256" key="1">
    <source>
        <dbReference type="SAM" id="SignalP"/>
    </source>
</evidence>
<dbReference type="Proteomes" id="UP000799324">
    <property type="component" value="Unassembled WGS sequence"/>
</dbReference>
<accession>A0A6A6SQZ8</accession>
<sequence>MQFKAALISLLFAGSAIAAGPVIRTAHNAVDACNCPNNCSHHAGSSCAFYDNGNTIHGVCNDVNGGLVCQD</sequence>
<keyword evidence="3" id="KW-1185">Reference proteome</keyword>
<evidence type="ECO:0000313" key="2">
    <source>
        <dbReference type="EMBL" id="KAF2650070.1"/>
    </source>
</evidence>
<dbReference type="OrthoDB" id="3797540at2759"/>
<dbReference type="EMBL" id="MU004468">
    <property type="protein sequence ID" value="KAF2650070.1"/>
    <property type="molecule type" value="Genomic_DNA"/>
</dbReference>
<keyword evidence="1" id="KW-0732">Signal</keyword>